<organism evidence="2 3">
    <name type="scientific">Dendrothele bispora (strain CBS 962.96)</name>
    <dbReference type="NCBI Taxonomy" id="1314807"/>
    <lineage>
        <taxon>Eukaryota</taxon>
        <taxon>Fungi</taxon>
        <taxon>Dikarya</taxon>
        <taxon>Basidiomycota</taxon>
        <taxon>Agaricomycotina</taxon>
        <taxon>Agaricomycetes</taxon>
        <taxon>Agaricomycetidae</taxon>
        <taxon>Agaricales</taxon>
        <taxon>Agaricales incertae sedis</taxon>
        <taxon>Dendrothele</taxon>
    </lineage>
</organism>
<sequence length="118" mass="13398">MGRSTQSFWTTHSAPLPNFRLGLHRQWKGYIDLLEEMETKNKSRAHKIMHGLYLKASQSVAPATHGLSEEQIIGRVNWAAFEEDIEEDDSEEQLNESESAGGKNVEDRQPALELENGF</sequence>
<dbReference type="AlphaFoldDB" id="A0A4V6T518"/>
<evidence type="ECO:0000313" key="2">
    <source>
        <dbReference type="EMBL" id="THU82705.1"/>
    </source>
</evidence>
<dbReference type="EMBL" id="ML179713">
    <property type="protein sequence ID" value="THU82705.1"/>
    <property type="molecule type" value="Genomic_DNA"/>
</dbReference>
<keyword evidence="3" id="KW-1185">Reference proteome</keyword>
<evidence type="ECO:0000313" key="3">
    <source>
        <dbReference type="Proteomes" id="UP000297245"/>
    </source>
</evidence>
<evidence type="ECO:0000256" key="1">
    <source>
        <dbReference type="SAM" id="MobiDB-lite"/>
    </source>
</evidence>
<feature type="compositionally biased region" description="Acidic residues" evidence="1">
    <location>
        <begin position="85"/>
        <end position="95"/>
    </location>
</feature>
<gene>
    <name evidence="2" type="ORF">K435DRAFT_872029</name>
</gene>
<protein>
    <submittedName>
        <fullName evidence="2">Uncharacterized protein</fullName>
    </submittedName>
</protein>
<reference evidence="2 3" key="1">
    <citation type="journal article" date="2019" name="Nat. Ecol. Evol.">
        <title>Megaphylogeny resolves global patterns of mushroom evolution.</title>
        <authorList>
            <person name="Varga T."/>
            <person name="Krizsan K."/>
            <person name="Foldi C."/>
            <person name="Dima B."/>
            <person name="Sanchez-Garcia M."/>
            <person name="Sanchez-Ramirez S."/>
            <person name="Szollosi G.J."/>
            <person name="Szarkandi J.G."/>
            <person name="Papp V."/>
            <person name="Albert L."/>
            <person name="Andreopoulos W."/>
            <person name="Angelini C."/>
            <person name="Antonin V."/>
            <person name="Barry K.W."/>
            <person name="Bougher N.L."/>
            <person name="Buchanan P."/>
            <person name="Buyck B."/>
            <person name="Bense V."/>
            <person name="Catcheside P."/>
            <person name="Chovatia M."/>
            <person name="Cooper J."/>
            <person name="Damon W."/>
            <person name="Desjardin D."/>
            <person name="Finy P."/>
            <person name="Geml J."/>
            <person name="Haridas S."/>
            <person name="Hughes K."/>
            <person name="Justo A."/>
            <person name="Karasinski D."/>
            <person name="Kautmanova I."/>
            <person name="Kiss B."/>
            <person name="Kocsube S."/>
            <person name="Kotiranta H."/>
            <person name="LaButti K.M."/>
            <person name="Lechner B.E."/>
            <person name="Liimatainen K."/>
            <person name="Lipzen A."/>
            <person name="Lukacs Z."/>
            <person name="Mihaltcheva S."/>
            <person name="Morgado L.N."/>
            <person name="Niskanen T."/>
            <person name="Noordeloos M.E."/>
            <person name="Ohm R.A."/>
            <person name="Ortiz-Santana B."/>
            <person name="Ovrebo C."/>
            <person name="Racz N."/>
            <person name="Riley R."/>
            <person name="Savchenko A."/>
            <person name="Shiryaev A."/>
            <person name="Soop K."/>
            <person name="Spirin V."/>
            <person name="Szebenyi C."/>
            <person name="Tomsovsky M."/>
            <person name="Tulloss R.E."/>
            <person name="Uehling J."/>
            <person name="Grigoriev I.V."/>
            <person name="Vagvolgyi C."/>
            <person name="Papp T."/>
            <person name="Martin F.M."/>
            <person name="Miettinen O."/>
            <person name="Hibbett D.S."/>
            <person name="Nagy L.G."/>
        </authorList>
    </citation>
    <scope>NUCLEOTIDE SEQUENCE [LARGE SCALE GENOMIC DNA]</scope>
    <source>
        <strain evidence="2 3">CBS 962.96</strain>
    </source>
</reference>
<proteinExistence type="predicted"/>
<accession>A0A4V6T518</accession>
<dbReference type="Proteomes" id="UP000297245">
    <property type="component" value="Unassembled WGS sequence"/>
</dbReference>
<dbReference type="OrthoDB" id="2986789at2759"/>
<feature type="region of interest" description="Disordered" evidence="1">
    <location>
        <begin position="85"/>
        <end position="118"/>
    </location>
</feature>
<name>A0A4V6T518_DENBC</name>